<dbReference type="NCBIfam" id="TIGR00756">
    <property type="entry name" value="PPR"/>
    <property type="match status" value="2"/>
</dbReference>
<dbReference type="Proteomes" id="UP000015453">
    <property type="component" value="Unassembled WGS sequence"/>
</dbReference>
<dbReference type="AlphaFoldDB" id="S8E562"/>
<reference evidence="3 4" key="1">
    <citation type="journal article" date="2013" name="BMC Genomics">
        <title>The miniature genome of a carnivorous plant Genlisea aurea contains a low number of genes and short non-coding sequences.</title>
        <authorList>
            <person name="Leushkin E.V."/>
            <person name="Sutormin R.A."/>
            <person name="Nabieva E.R."/>
            <person name="Penin A.A."/>
            <person name="Kondrashov A.S."/>
            <person name="Logacheva M.D."/>
        </authorList>
    </citation>
    <scope>NUCLEOTIDE SEQUENCE [LARGE SCALE GENOMIC DNA]</scope>
</reference>
<protein>
    <recommendedName>
        <fullName evidence="5">Pentacotripeptide-repeat region of PRORP domain-containing protein</fullName>
    </recommendedName>
</protein>
<feature type="repeat" description="PPR" evidence="2">
    <location>
        <begin position="399"/>
        <end position="433"/>
    </location>
</feature>
<accession>S8E562</accession>
<feature type="non-terminal residue" evidence="3">
    <location>
        <position position="1"/>
    </location>
</feature>
<dbReference type="PROSITE" id="PS51375">
    <property type="entry name" value="PPR"/>
    <property type="match status" value="1"/>
</dbReference>
<dbReference type="EMBL" id="AUSU01001483">
    <property type="protein sequence ID" value="EPS70908.1"/>
    <property type="molecule type" value="Genomic_DNA"/>
</dbReference>
<organism evidence="3 4">
    <name type="scientific">Genlisea aurea</name>
    <dbReference type="NCBI Taxonomy" id="192259"/>
    <lineage>
        <taxon>Eukaryota</taxon>
        <taxon>Viridiplantae</taxon>
        <taxon>Streptophyta</taxon>
        <taxon>Embryophyta</taxon>
        <taxon>Tracheophyta</taxon>
        <taxon>Spermatophyta</taxon>
        <taxon>Magnoliopsida</taxon>
        <taxon>eudicotyledons</taxon>
        <taxon>Gunneridae</taxon>
        <taxon>Pentapetalae</taxon>
        <taxon>asterids</taxon>
        <taxon>lamiids</taxon>
        <taxon>Lamiales</taxon>
        <taxon>Lentibulariaceae</taxon>
        <taxon>Genlisea</taxon>
    </lineage>
</organism>
<proteinExistence type="predicted"/>
<feature type="non-terminal residue" evidence="3">
    <location>
        <position position="747"/>
    </location>
</feature>
<evidence type="ECO:0000256" key="2">
    <source>
        <dbReference type="PROSITE-ProRule" id="PRU00708"/>
    </source>
</evidence>
<keyword evidence="4" id="KW-1185">Reference proteome</keyword>
<comment type="caution">
    <text evidence="3">The sequence shown here is derived from an EMBL/GenBank/DDBJ whole genome shotgun (WGS) entry which is preliminary data.</text>
</comment>
<dbReference type="PANTHER" id="PTHR47262">
    <property type="entry name" value="OS02G0132600 PROTEIN"/>
    <property type="match status" value="1"/>
</dbReference>
<dbReference type="OrthoDB" id="767661at2759"/>
<dbReference type="Gene3D" id="1.25.40.10">
    <property type="entry name" value="Tetratricopeptide repeat domain"/>
    <property type="match status" value="3"/>
</dbReference>
<evidence type="ECO:0000313" key="4">
    <source>
        <dbReference type="Proteomes" id="UP000015453"/>
    </source>
</evidence>
<dbReference type="PANTHER" id="PTHR47262:SF1">
    <property type="entry name" value="OS02G0132600 PROTEIN"/>
    <property type="match status" value="1"/>
</dbReference>
<evidence type="ECO:0008006" key="5">
    <source>
        <dbReference type="Google" id="ProtNLM"/>
    </source>
</evidence>
<dbReference type="InterPro" id="IPR011990">
    <property type="entry name" value="TPR-like_helical_dom_sf"/>
</dbReference>
<sequence>LGSVLDLPSLSGFSDSDFSLRRRRKVSLEKKKWVFSKQEQSGRFNHLIRMCAKTFGSDAMLDVFGRLGQETGLKEFSALINACIETAENSTDEDIALEQIRKAYQICNVVKDSGFEISEEMYGKFLLYLIDRGMVEEFFSVHELIKNQYPGSLPRLAYYEMLLWIKVKNETKIQELCHRAMSDDSSENVCLREFLIPALVESNRNQEFLMLLEKLEITRVTSSARLKCIFKALGNSMLESYLERFLLELKSCGTDAETMSSCIYQYTIGMPNVVVNDVVNKFQALHAMLDMLPTASRYEKLIRFFCELLKVYAAIRLLDLAHDSGVTLTLKTFHVILDACDQSCNFNLVHQIHSKLDTHGVQPDLEAFRKATLLYVRMKDFEGAYQMIEELRKLDLKPTASIYNIILGGYFREKKIAAAMNVIKQMEDADVKPDAVTYSYLISFSNSDGIIKYCNHLDGDAGPPLTKHVFMALINAYASSGQIGKAKEVILDRRISGKDLNDIKNVLVAALASNGQLSAALDLYEEIKRDKCHINSKTIKCLIENFDSEEKLNDSLQLLKELNESPYWTCAWFSVMSLCLRYENLSCAVELLNEMKNKFMGAGVSTESLFDEVFCMYAEKEPKKVQFGLSLLEAVKKTINGGPPQVTRKGLDFLLSACVRAKDSAAASLIWKEYEAADLPYNVLSFVRMYQAFLASADKKSAAKLLKKIPKEDPHVVRVLEACRVAYAAQTESPPNMLKKKKKKTKK</sequence>
<name>S8E562_9LAMI</name>
<dbReference type="InterPro" id="IPR002885">
    <property type="entry name" value="PPR_rpt"/>
</dbReference>
<evidence type="ECO:0000313" key="3">
    <source>
        <dbReference type="EMBL" id="EPS70908.1"/>
    </source>
</evidence>
<dbReference type="Pfam" id="PF13041">
    <property type="entry name" value="PPR_2"/>
    <property type="match status" value="1"/>
</dbReference>
<gene>
    <name evidence="3" type="ORF">M569_03851</name>
</gene>
<keyword evidence="1" id="KW-0677">Repeat</keyword>
<evidence type="ECO:0000256" key="1">
    <source>
        <dbReference type="ARBA" id="ARBA00022737"/>
    </source>
</evidence>
<dbReference type="Pfam" id="PF01535">
    <property type="entry name" value="PPR"/>
    <property type="match status" value="2"/>
</dbReference>